<protein>
    <submittedName>
        <fullName evidence="6">Erv1 / Alr family protein</fullName>
    </submittedName>
</protein>
<dbReference type="GO" id="GO:0000139">
    <property type="term" value="C:Golgi membrane"/>
    <property type="evidence" value="ECO:0007669"/>
    <property type="project" value="TreeGrafter"/>
</dbReference>
<feature type="compositionally biased region" description="Acidic residues" evidence="1">
    <location>
        <begin position="174"/>
        <end position="195"/>
    </location>
</feature>
<dbReference type="PROSITE" id="PS51324">
    <property type="entry name" value="ERV_ALR"/>
    <property type="match status" value="1"/>
</dbReference>
<feature type="compositionally biased region" description="Acidic residues" evidence="1">
    <location>
        <begin position="202"/>
        <end position="217"/>
    </location>
</feature>
<accession>A0A9K3PM92</accession>
<dbReference type="GO" id="GO:0006457">
    <property type="term" value="P:protein folding"/>
    <property type="evidence" value="ECO:0007669"/>
    <property type="project" value="TreeGrafter"/>
</dbReference>
<dbReference type="GO" id="GO:0005615">
    <property type="term" value="C:extracellular space"/>
    <property type="evidence" value="ECO:0007669"/>
    <property type="project" value="TreeGrafter"/>
</dbReference>
<dbReference type="Pfam" id="PF04777">
    <property type="entry name" value="Evr1_Alr"/>
    <property type="match status" value="1"/>
</dbReference>
<feature type="region of interest" description="Disordered" evidence="1">
    <location>
        <begin position="163"/>
        <end position="300"/>
    </location>
</feature>
<dbReference type="InterPro" id="IPR017905">
    <property type="entry name" value="ERV/ALR_sulphydryl_oxidase"/>
</dbReference>
<organism evidence="6 7">
    <name type="scientific">Nitzschia inconspicua</name>
    <dbReference type="NCBI Taxonomy" id="303405"/>
    <lineage>
        <taxon>Eukaryota</taxon>
        <taxon>Sar</taxon>
        <taxon>Stramenopiles</taxon>
        <taxon>Ochrophyta</taxon>
        <taxon>Bacillariophyta</taxon>
        <taxon>Bacillariophyceae</taxon>
        <taxon>Bacillariophycidae</taxon>
        <taxon>Bacillariales</taxon>
        <taxon>Bacillariaceae</taxon>
        <taxon>Nitzschia</taxon>
    </lineage>
</organism>
<comment type="caution">
    <text evidence="6">The sequence shown here is derived from an EMBL/GenBank/DDBJ whole genome shotgun (WGS) entry which is preliminary data.</text>
</comment>
<proteinExistence type="predicted"/>
<keyword evidence="2" id="KW-1133">Transmembrane helix</keyword>
<keyword evidence="2" id="KW-0812">Transmembrane</keyword>
<feature type="region of interest" description="Disordered" evidence="1">
    <location>
        <begin position="319"/>
        <end position="339"/>
    </location>
</feature>
<dbReference type="Pfam" id="PF00085">
    <property type="entry name" value="Thioredoxin"/>
    <property type="match status" value="1"/>
</dbReference>
<evidence type="ECO:0000256" key="2">
    <source>
        <dbReference type="SAM" id="Phobius"/>
    </source>
</evidence>
<feature type="transmembrane region" description="Helical" evidence="2">
    <location>
        <begin position="702"/>
        <end position="719"/>
    </location>
</feature>
<dbReference type="PANTHER" id="PTHR22897:SF8">
    <property type="entry name" value="SULFHYDRYL OXIDASE"/>
    <property type="match status" value="1"/>
</dbReference>
<feature type="signal peptide" evidence="3">
    <location>
        <begin position="1"/>
        <end position="28"/>
    </location>
</feature>
<feature type="compositionally biased region" description="Basic and acidic residues" evidence="1">
    <location>
        <begin position="233"/>
        <end position="249"/>
    </location>
</feature>
<feature type="chain" id="PRO_5039893998" evidence="3">
    <location>
        <begin position="29"/>
        <end position="758"/>
    </location>
</feature>
<sequence length="758" mass="86948">MISRMRVPTTPMLWLAVIVILMAFGVLSEPEDPTFFYLDDDVVGEYISEEGVEQNFFMNEAGPKVVEFYSPLCPACNEFKPRFIHLAKATRERYPSIKFYGVSCDKYQRVCDEYNVEEFPTLRLFLEEDDPNKFKGRTLKSHSKLSPRTLATLLHVEGGKDVSEVQVGRRMDDSREDEDADENDSEKEEIDDESESASKEDDVNDEENDSEEEDEDSTNMKKILADQIAADYEPDKRPSPKDISLDEPKSSLSEEDSDDESKDSDEQSPDFVPPPPRGRNPNAGHLLAKSQNNSLNRFSPAMIGRKEEYIRKQKRGFGVRRQNPPKDAVFPVSMDSSTETMRKFTPGTKEFENRNKALAAAVRAKMPRSQRNQSQQLQFTKEALPFSKDVREPKLGTKVVKHIPGVNRLVKMSDEEELILDATLSLVVALETGVSMGLEDHVSRFVMKNWLDLVSVSLPPEWAVHKLIDTLRNRYLYASKNRDNFRQVIKQQNIPRRGWSDSCRTWKIPNGFSCGMWKLLHVVTVGVAEQRGGKNLIDSGMVPSNTKTFSPMEAANTIRDFIDHFFTCKPCREHFIATYDDCDKNRRCDRLTYTDDLDAVSVADWKELPLWLWEVHNDVRVRLLNERAQREFELKGTKKSVTLTDEVKAIFPNIESCIQCFNEDGTWNEGQVFRYLERVYWPGSSVDPMHDKLLKFENDNSRSFGVLWLATLLIIWFVYSTTGKQSSLIHSSVLAARQMVSQQTNRLGLKGRKLSEKE</sequence>
<dbReference type="PANTHER" id="PTHR22897">
    <property type="entry name" value="QUIESCIN Q6-RELATED SULFHYDRYL OXIDASE"/>
    <property type="match status" value="1"/>
</dbReference>
<feature type="compositionally biased region" description="Basic and acidic residues" evidence="1">
    <location>
        <begin position="163"/>
        <end position="173"/>
    </location>
</feature>
<feature type="compositionally biased region" description="Acidic residues" evidence="1">
    <location>
        <begin position="253"/>
        <end position="268"/>
    </location>
</feature>
<evidence type="ECO:0000259" key="4">
    <source>
        <dbReference type="PROSITE" id="PS51324"/>
    </source>
</evidence>
<dbReference type="GO" id="GO:0003756">
    <property type="term" value="F:protein disulfide isomerase activity"/>
    <property type="evidence" value="ECO:0007669"/>
    <property type="project" value="TreeGrafter"/>
</dbReference>
<evidence type="ECO:0000313" key="7">
    <source>
        <dbReference type="Proteomes" id="UP000693970"/>
    </source>
</evidence>
<evidence type="ECO:0000259" key="5">
    <source>
        <dbReference type="PROSITE" id="PS51352"/>
    </source>
</evidence>
<dbReference type="PROSITE" id="PS51352">
    <property type="entry name" value="THIOREDOXIN_2"/>
    <property type="match status" value="1"/>
</dbReference>
<reference evidence="6" key="2">
    <citation type="submission" date="2021-04" db="EMBL/GenBank/DDBJ databases">
        <authorList>
            <person name="Podell S."/>
        </authorList>
    </citation>
    <scope>NUCLEOTIDE SEQUENCE</scope>
    <source>
        <strain evidence="6">Hildebrandi</strain>
    </source>
</reference>
<evidence type="ECO:0000313" key="6">
    <source>
        <dbReference type="EMBL" id="KAG7352660.1"/>
    </source>
</evidence>
<keyword evidence="7" id="KW-1185">Reference proteome</keyword>
<keyword evidence="2" id="KW-0472">Membrane</keyword>
<feature type="domain" description="Thioredoxin" evidence="5">
    <location>
        <begin position="15"/>
        <end position="176"/>
    </location>
</feature>
<evidence type="ECO:0000256" key="3">
    <source>
        <dbReference type="SAM" id="SignalP"/>
    </source>
</evidence>
<dbReference type="AlphaFoldDB" id="A0A9K3PM92"/>
<reference evidence="6" key="1">
    <citation type="journal article" date="2021" name="Sci. Rep.">
        <title>Diploid genomic architecture of Nitzschia inconspicua, an elite biomass production diatom.</title>
        <authorList>
            <person name="Oliver A."/>
            <person name="Podell S."/>
            <person name="Pinowska A."/>
            <person name="Traller J.C."/>
            <person name="Smith S.R."/>
            <person name="McClure R."/>
            <person name="Beliaev A."/>
            <person name="Bohutskyi P."/>
            <person name="Hill E.A."/>
            <person name="Rabines A."/>
            <person name="Zheng H."/>
            <person name="Allen L.Z."/>
            <person name="Kuo A."/>
            <person name="Grigoriev I.V."/>
            <person name="Allen A.E."/>
            <person name="Hazlebeck D."/>
            <person name="Allen E.E."/>
        </authorList>
    </citation>
    <scope>NUCLEOTIDE SEQUENCE</scope>
    <source>
        <strain evidence="6">Hildebrandi</strain>
    </source>
</reference>
<evidence type="ECO:0000256" key="1">
    <source>
        <dbReference type="SAM" id="MobiDB-lite"/>
    </source>
</evidence>
<dbReference type="Proteomes" id="UP000693970">
    <property type="component" value="Unassembled WGS sequence"/>
</dbReference>
<name>A0A9K3PM92_9STRA</name>
<dbReference type="InterPro" id="IPR039798">
    <property type="entry name" value="Sulfhydryl_oxidase"/>
</dbReference>
<dbReference type="InterPro" id="IPR013766">
    <property type="entry name" value="Thioredoxin_domain"/>
</dbReference>
<dbReference type="CDD" id="cd02961">
    <property type="entry name" value="PDI_a_family"/>
    <property type="match status" value="1"/>
</dbReference>
<gene>
    <name evidence="6" type="ORF">IV203_008708</name>
</gene>
<dbReference type="EMBL" id="JAGRRH010000017">
    <property type="protein sequence ID" value="KAG7352660.1"/>
    <property type="molecule type" value="Genomic_DNA"/>
</dbReference>
<feature type="domain" description="ERV/ALR sulfhydryl oxidase" evidence="4">
    <location>
        <begin position="505"/>
        <end position="641"/>
    </location>
</feature>
<dbReference type="GO" id="GO:0016971">
    <property type="term" value="F:flavin-dependent sulfhydryl oxidase activity"/>
    <property type="evidence" value="ECO:0007669"/>
    <property type="project" value="InterPro"/>
</dbReference>
<keyword evidence="3" id="KW-0732">Signal</keyword>
<dbReference type="OrthoDB" id="59470at2759"/>